<feature type="domain" description="C2H2-type" evidence="7">
    <location>
        <begin position="249"/>
        <end position="276"/>
    </location>
</feature>
<dbReference type="EMBL" id="JAOPHQ010004671">
    <property type="protein sequence ID" value="KAK0138302.1"/>
    <property type="molecule type" value="Genomic_DNA"/>
</dbReference>
<feature type="compositionally biased region" description="Basic and acidic residues" evidence="6">
    <location>
        <begin position="116"/>
        <end position="126"/>
    </location>
</feature>
<dbReference type="AlphaFoldDB" id="A0AA47MDX5"/>
<dbReference type="GO" id="GO:0005634">
    <property type="term" value="C:nucleus"/>
    <property type="evidence" value="ECO:0007669"/>
    <property type="project" value="TreeGrafter"/>
</dbReference>
<keyword evidence="2" id="KW-0677">Repeat</keyword>
<keyword evidence="1" id="KW-0479">Metal-binding</keyword>
<dbReference type="PROSITE" id="PS50157">
    <property type="entry name" value="ZINC_FINGER_C2H2_2"/>
    <property type="match status" value="3"/>
</dbReference>
<dbReference type="GO" id="GO:0008270">
    <property type="term" value="F:zinc ion binding"/>
    <property type="evidence" value="ECO:0007669"/>
    <property type="project" value="UniProtKB-KW"/>
</dbReference>
<evidence type="ECO:0000259" key="7">
    <source>
        <dbReference type="PROSITE" id="PS50157"/>
    </source>
</evidence>
<dbReference type="PANTHER" id="PTHR24403">
    <property type="entry name" value="ZINC FINGER PROTEIN"/>
    <property type="match status" value="1"/>
</dbReference>
<gene>
    <name evidence="8" type="primary">ZNF37A</name>
    <name evidence="8" type="ORF">N1851_025383</name>
</gene>
<evidence type="ECO:0000256" key="2">
    <source>
        <dbReference type="ARBA" id="ARBA00022737"/>
    </source>
</evidence>
<dbReference type="PANTHER" id="PTHR24403:SF109">
    <property type="entry name" value="ZINC FINGER PROTEIN 845-LIKE"/>
    <property type="match status" value="1"/>
</dbReference>
<reference evidence="8" key="1">
    <citation type="journal article" date="2023" name="Front. Mar. Sci.">
        <title>A new Merluccius polli reference genome to investigate the effects of global change in West African waters.</title>
        <authorList>
            <person name="Mateo J.L."/>
            <person name="Blanco-Fernandez C."/>
            <person name="Garcia-Vazquez E."/>
            <person name="Machado-Schiaffino G."/>
        </authorList>
    </citation>
    <scope>NUCLEOTIDE SEQUENCE</scope>
    <source>
        <strain evidence="8">C29</strain>
        <tissue evidence="8">Fin</tissue>
    </source>
</reference>
<dbReference type="SUPFAM" id="SSF57667">
    <property type="entry name" value="beta-beta-alpha zinc fingers"/>
    <property type="match status" value="2"/>
</dbReference>
<dbReference type="PROSITE" id="PS00028">
    <property type="entry name" value="ZINC_FINGER_C2H2_1"/>
    <property type="match status" value="1"/>
</dbReference>
<proteinExistence type="predicted"/>
<keyword evidence="9" id="KW-1185">Reference proteome</keyword>
<evidence type="ECO:0000313" key="9">
    <source>
        <dbReference type="Proteomes" id="UP001174136"/>
    </source>
</evidence>
<dbReference type="InterPro" id="IPR036236">
    <property type="entry name" value="Znf_C2H2_sf"/>
</dbReference>
<feature type="compositionally biased region" description="Basic residues" evidence="6">
    <location>
        <begin position="164"/>
        <end position="173"/>
    </location>
</feature>
<evidence type="ECO:0000313" key="8">
    <source>
        <dbReference type="EMBL" id="KAK0138302.1"/>
    </source>
</evidence>
<evidence type="ECO:0000256" key="6">
    <source>
        <dbReference type="SAM" id="MobiDB-lite"/>
    </source>
</evidence>
<evidence type="ECO:0000256" key="4">
    <source>
        <dbReference type="ARBA" id="ARBA00022833"/>
    </source>
</evidence>
<keyword evidence="4" id="KW-0862">Zinc</keyword>
<feature type="region of interest" description="Disordered" evidence="6">
    <location>
        <begin position="271"/>
        <end position="291"/>
    </location>
</feature>
<comment type="caution">
    <text evidence="8">The sequence shown here is derived from an EMBL/GenBank/DDBJ whole genome shotgun (WGS) entry which is preliminary data.</text>
</comment>
<name>A0AA47MDX5_MERPO</name>
<keyword evidence="3 5" id="KW-0863">Zinc-finger</keyword>
<sequence length="410" mass="46024">MRREGRTKSGEAASCRACQRSERASRRAGGHARTPDRRSPETHAQAAAAEHDNARRDRRASGTHTRVSEPRTDGTRTNAHTRVFCHYQGEGDAVVPHQVLNRCGFQNPRDASGVESDGRLSSRRTDTPTPSHPPIRRGRGHDGTDSAHPHRTRKRTGSPTRNAGQKKKKKKKKAPAESDARRDVCCLLCDRSAARRRHDTKALFVKKYVSYTTSVIDAHGSPTSCARRTFSSRLTLRRHMGIHQGQKPYGCPLCPYRSRLKASLLQHSRVHTGQPHRLTASQPHRLTASRPPLGLGSSLAVPQLVAPRWPENHIAPEREKPFRCPAPSCSYASIDRSSLLRHSRTHTQQKPYQCPHCSYSCIQKKSLDLHARRHHTGESFPCQQCPYSSPDRQLLLRHVRRHHQPVAASP</sequence>
<dbReference type="SMART" id="SM00355">
    <property type="entry name" value="ZnF_C2H2"/>
    <property type="match status" value="5"/>
</dbReference>
<protein>
    <submittedName>
        <fullName evidence="8">Zinc finger protein 37A</fullName>
    </submittedName>
</protein>
<evidence type="ECO:0000256" key="1">
    <source>
        <dbReference type="ARBA" id="ARBA00022723"/>
    </source>
</evidence>
<accession>A0AA47MDX5</accession>
<feature type="region of interest" description="Disordered" evidence="6">
    <location>
        <begin position="105"/>
        <end position="177"/>
    </location>
</feature>
<dbReference type="GO" id="GO:0045944">
    <property type="term" value="P:positive regulation of transcription by RNA polymerase II"/>
    <property type="evidence" value="ECO:0007669"/>
    <property type="project" value="TreeGrafter"/>
</dbReference>
<dbReference type="Proteomes" id="UP001174136">
    <property type="component" value="Unassembled WGS sequence"/>
</dbReference>
<feature type="domain" description="C2H2-type" evidence="7">
    <location>
        <begin position="322"/>
        <end position="351"/>
    </location>
</feature>
<dbReference type="Gene3D" id="3.30.160.60">
    <property type="entry name" value="Classic Zinc Finger"/>
    <property type="match status" value="3"/>
</dbReference>
<dbReference type="FunFam" id="3.30.160.60:FF:000446">
    <property type="entry name" value="Zinc finger protein"/>
    <property type="match status" value="2"/>
</dbReference>
<dbReference type="InterPro" id="IPR013087">
    <property type="entry name" value="Znf_C2H2_type"/>
</dbReference>
<feature type="domain" description="C2H2-type" evidence="7">
    <location>
        <begin position="352"/>
        <end position="380"/>
    </location>
</feature>
<evidence type="ECO:0000256" key="5">
    <source>
        <dbReference type="PROSITE-ProRule" id="PRU00042"/>
    </source>
</evidence>
<organism evidence="8 9">
    <name type="scientific">Merluccius polli</name>
    <name type="common">Benguela hake</name>
    <name type="synonym">Merluccius cadenati</name>
    <dbReference type="NCBI Taxonomy" id="89951"/>
    <lineage>
        <taxon>Eukaryota</taxon>
        <taxon>Metazoa</taxon>
        <taxon>Chordata</taxon>
        <taxon>Craniata</taxon>
        <taxon>Vertebrata</taxon>
        <taxon>Euteleostomi</taxon>
        <taxon>Actinopterygii</taxon>
        <taxon>Neopterygii</taxon>
        <taxon>Teleostei</taxon>
        <taxon>Neoteleostei</taxon>
        <taxon>Acanthomorphata</taxon>
        <taxon>Zeiogadaria</taxon>
        <taxon>Gadariae</taxon>
        <taxon>Gadiformes</taxon>
        <taxon>Gadoidei</taxon>
        <taxon>Merlucciidae</taxon>
        <taxon>Merluccius</taxon>
    </lineage>
</organism>
<feature type="region of interest" description="Disordered" evidence="6">
    <location>
        <begin position="1"/>
        <end position="77"/>
    </location>
</feature>
<dbReference type="InterPro" id="IPR050688">
    <property type="entry name" value="Zinc_finger/UBP_domain"/>
</dbReference>
<evidence type="ECO:0000256" key="3">
    <source>
        <dbReference type="ARBA" id="ARBA00022771"/>
    </source>
</evidence>